<comment type="catalytic activity">
    <reaction evidence="10 11">
        <text>DNA(n) + a 2'-deoxyribonucleoside 5'-triphosphate = DNA(n+1) + diphosphate</text>
        <dbReference type="Rhea" id="RHEA:22508"/>
        <dbReference type="Rhea" id="RHEA-COMP:17339"/>
        <dbReference type="Rhea" id="RHEA-COMP:17340"/>
        <dbReference type="ChEBI" id="CHEBI:33019"/>
        <dbReference type="ChEBI" id="CHEBI:61560"/>
        <dbReference type="ChEBI" id="CHEBI:173112"/>
        <dbReference type="EC" id="2.7.7.7"/>
    </reaction>
</comment>
<dbReference type="Gene3D" id="1.20.272.10">
    <property type="match status" value="1"/>
</dbReference>
<feature type="domain" description="AAA+ ATPase" evidence="12">
    <location>
        <begin position="37"/>
        <end position="187"/>
    </location>
</feature>
<dbReference type="InterPro" id="IPR012763">
    <property type="entry name" value="DNA_pol_III_sug/sutau_N"/>
</dbReference>
<dbReference type="PANTHER" id="PTHR11669:SF0">
    <property type="entry name" value="PROTEIN STICHEL-LIKE 2"/>
    <property type="match status" value="1"/>
</dbReference>
<comment type="function">
    <text evidence="11">DNA polymerase III is a complex, multichain enzyme responsible for most of the replicative synthesis in bacteria. This DNA polymerase also exhibits 3' to 5' exonuclease activity.</text>
</comment>
<evidence type="ECO:0000256" key="3">
    <source>
        <dbReference type="ARBA" id="ARBA00022695"/>
    </source>
</evidence>
<dbReference type="SUPFAM" id="SSF48019">
    <property type="entry name" value="post-AAA+ oligomerization domain-like"/>
    <property type="match status" value="1"/>
</dbReference>
<dbReference type="PANTHER" id="PTHR11669">
    <property type="entry name" value="REPLICATION FACTOR C / DNA POLYMERASE III GAMMA-TAU SUBUNIT"/>
    <property type="match status" value="1"/>
</dbReference>
<evidence type="ECO:0000256" key="5">
    <source>
        <dbReference type="ARBA" id="ARBA00022723"/>
    </source>
</evidence>
<evidence type="ECO:0000256" key="2">
    <source>
        <dbReference type="ARBA" id="ARBA00022679"/>
    </source>
</evidence>
<dbReference type="CDD" id="cd00009">
    <property type="entry name" value="AAA"/>
    <property type="match status" value="1"/>
</dbReference>
<evidence type="ECO:0000256" key="1">
    <source>
        <dbReference type="ARBA" id="ARBA00006360"/>
    </source>
</evidence>
<dbReference type="GO" id="GO:0005524">
    <property type="term" value="F:ATP binding"/>
    <property type="evidence" value="ECO:0007669"/>
    <property type="project" value="UniProtKB-KW"/>
</dbReference>
<evidence type="ECO:0000256" key="8">
    <source>
        <dbReference type="ARBA" id="ARBA00022840"/>
    </source>
</evidence>
<evidence type="ECO:0000256" key="6">
    <source>
        <dbReference type="ARBA" id="ARBA00022741"/>
    </source>
</evidence>
<dbReference type="Gene3D" id="3.40.50.300">
    <property type="entry name" value="P-loop containing nucleotide triphosphate hydrolases"/>
    <property type="match status" value="1"/>
</dbReference>
<dbReference type="GO" id="GO:0003887">
    <property type="term" value="F:DNA-directed DNA polymerase activity"/>
    <property type="evidence" value="ECO:0007669"/>
    <property type="project" value="UniProtKB-KW"/>
</dbReference>
<organism evidence="13">
    <name type="scientific">uncultured Pyrinomonadaceae bacterium</name>
    <dbReference type="NCBI Taxonomy" id="2283094"/>
    <lineage>
        <taxon>Bacteria</taxon>
        <taxon>Pseudomonadati</taxon>
        <taxon>Acidobacteriota</taxon>
        <taxon>Blastocatellia</taxon>
        <taxon>Blastocatellales</taxon>
        <taxon>Pyrinomonadaceae</taxon>
        <taxon>environmental samples</taxon>
    </lineage>
</organism>
<accession>A0A6J4P2X6</accession>
<dbReference type="CDD" id="cd18137">
    <property type="entry name" value="HLD_clamp_pol_III_gamma_tau"/>
    <property type="match status" value="1"/>
</dbReference>
<dbReference type="Pfam" id="PF22608">
    <property type="entry name" value="DNAX_ATPase_lid"/>
    <property type="match status" value="1"/>
</dbReference>
<evidence type="ECO:0000256" key="10">
    <source>
        <dbReference type="ARBA" id="ARBA00049244"/>
    </source>
</evidence>
<reference evidence="13" key="1">
    <citation type="submission" date="2020-02" db="EMBL/GenBank/DDBJ databases">
        <authorList>
            <person name="Meier V. D."/>
        </authorList>
    </citation>
    <scope>NUCLEOTIDE SEQUENCE</scope>
    <source>
        <strain evidence="13">AVDCRST_MAG74</strain>
    </source>
</reference>
<dbReference type="AlphaFoldDB" id="A0A6J4P2X6"/>
<dbReference type="GO" id="GO:0003677">
    <property type="term" value="F:DNA binding"/>
    <property type="evidence" value="ECO:0007669"/>
    <property type="project" value="InterPro"/>
</dbReference>
<comment type="similarity">
    <text evidence="1 11">Belongs to the DnaX/STICHEL family.</text>
</comment>
<evidence type="ECO:0000259" key="12">
    <source>
        <dbReference type="SMART" id="SM00382"/>
    </source>
</evidence>
<name>A0A6J4P2X6_9BACT</name>
<keyword evidence="7" id="KW-0862">Zinc</keyword>
<evidence type="ECO:0000256" key="11">
    <source>
        <dbReference type="RuleBase" id="RU364063"/>
    </source>
</evidence>
<gene>
    <name evidence="11" type="primary">dnaX</name>
    <name evidence="13" type="ORF">AVDCRST_MAG74-1657</name>
</gene>
<dbReference type="Pfam" id="PF12169">
    <property type="entry name" value="DNA_pol3_gamma3"/>
    <property type="match status" value="1"/>
</dbReference>
<dbReference type="InterPro" id="IPR003593">
    <property type="entry name" value="AAA+_ATPase"/>
</dbReference>
<dbReference type="InterPro" id="IPR045085">
    <property type="entry name" value="HLD_clamp_pol_III_gamma_tau"/>
</dbReference>
<keyword evidence="6 11" id="KW-0547">Nucleotide-binding</keyword>
<dbReference type="InterPro" id="IPR008921">
    <property type="entry name" value="DNA_pol3_clamp-load_cplx_C"/>
</dbReference>
<evidence type="ECO:0000313" key="13">
    <source>
        <dbReference type="EMBL" id="CAA9401103.1"/>
    </source>
</evidence>
<dbReference type="EMBL" id="CADCUR010000134">
    <property type="protein sequence ID" value="CAA9401103.1"/>
    <property type="molecule type" value="Genomic_DNA"/>
</dbReference>
<dbReference type="InterPro" id="IPR050238">
    <property type="entry name" value="DNA_Rep/Repair_Clamp_Loader"/>
</dbReference>
<evidence type="ECO:0000256" key="9">
    <source>
        <dbReference type="ARBA" id="ARBA00022932"/>
    </source>
</evidence>
<dbReference type="Pfam" id="PF13177">
    <property type="entry name" value="DNA_pol3_delta2"/>
    <property type="match status" value="1"/>
</dbReference>
<keyword evidence="9 11" id="KW-0239">DNA-directed DNA polymerase</keyword>
<dbReference type="InterPro" id="IPR027417">
    <property type="entry name" value="P-loop_NTPase"/>
</dbReference>
<keyword evidence="5" id="KW-0479">Metal-binding</keyword>
<keyword evidence="3 11" id="KW-0548">Nucleotidyltransferase</keyword>
<dbReference type="InterPro" id="IPR022754">
    <property type="entry name" value="DNA_pol_III_gamma-3"/>
</dbReference>
<dbReference type="NCBIfam" id="TIGR02397">
    <property type="entry name" value="dnaX_nterm"/>
    <property type="match status" value="1"/>
</dbReference>
<dbReference type="GO" id="GO:0006261">
    <property type="term" value="P:DNA-templated DNA replication"/>
    <property type="evidence" value="ECO:0007669"/>
    <property type="project" value="TreeGrafter"/>
</dbReference>
<dbReference type="FunFam" id="3.40.50.300:FF:000014">
    <property type="entry name" value="DNA polymerase III subunit gamma/tau"/>
    <property type="match status" value="1"/>
</dbReference>
<dbReference type="EC" id="2.7.7.7" evidence="11"/>
<keyword evidence="4 11" id="KW-0235">DNA replication</keyword>
<dbReference type="SMART" id="SM00382">
    <property type="entry name" value="AAA"/>
    <property type="match status" value="1"/>
</dbReference>
<keyword evidence="2 11" id="KW-0808">Transferase</keyword>
<dbReference type="SUPFAM" id="SSF52540">
    <property type="entry name" value="P-loop containing nucleoside triphosphate hydrolases"/>
    <property type="match status" value="1"/>
</dbReference>
<dbReference type="GO" id="GO:0046872">
    <property type="term" value="F:metal ion binding"/>
    <property type="evidence" value="ECO:0007669"/>
    <property type="project" value="UniProtKB-KW"/>
</dbReference>
<dbReference type="GO" id="GO:0009360">
    <property type="term" value="C:DNA polymerase III complex"/>
    <property type="evidence" value="ECO:0007669"/>
    <property type="project" value="InterPro"/>
</dbReference>
<evidence type="ECO:0000256" key="4">
    <source>
        <dbReference type="ARBA" id="ARBA00022705"/>
    </source>
</evidence>
<comment type="subunit">
    <text evidence="11">DNA polymerase III contains a core (composed of alpha, epsilon and theta chains) that associates with a tau subunit. This core dimerizes to form the POLIII' complex. PolIII' associates with the gamma complex (composed of gamma, delta, delta', psi and chi chains) and with the beta chain to form the complete DNA polymerase III complex.</text>
</comment>
<dbReference type="NCBIfam" id="NF004046">
    <property type="entry name" value="PRK05563.1"/>
    <property type="match status" value="1"/>
</dbReference>
<keyword evidence="8 11" id="KW-0067">ATP-binding</keyword>
<evidence type="ECO:0000256" key="7">
    <source>
        <dbReference type="ARBA" id="ARBA00022833"/>
    </source>
</evidence>
<sequence length="658" mass="73612">MSYQVIARKWRPQTFEEVTGQEAITRTLRNAVEHDRLHHAYLFSGARGVGKTTTARLLAKALNCHKTEKPNPQPCAPSDEAACVSCVEIAESRSIDVLEFDAASHTGVDDIREIILEGININPARDRYKVFIVDEVHMLSNSSFNALLKTLEEPPPRVAFIMATTELHKVPDTILSRCQEFEFRTIPTQKIYERLKIISEAEKINVTVDALREIARSGEGSMRDAQSNFDQVISFSGERIESKDVVTALGLAGSEMLTKTVKAIAANKPAEVLNVVDDLIGRGQDLRNFSRDLLSFFRDLLIFKMAGEAEHLLDTAVLSRDELRENSAPFSESDLIRFFNSLSETESKLREATQPRYVLEIGLVKLVEMRRIAPIEKILERLAKLENALANGNFQTENTVQEKPDEKVAEKKTLTVEFPLEDVPFPVSRSAISAVETKNPYGTANEKVEQINEKVEQIYDDGTSNRSNDPVSETIVELQSRRTESSFAEIPPVSAIQSESSSQTPSLTFAENAARIIESMPIKLPPISSEELEHIEDAWLDDAFERRLQQLGDDLRPIKNAAKFVELLLGENQPNSFTAKVETNGSGAATAFAPAKNKPNFVIPNFNEEEESTEIPVLPENPTEEEMWHYAQNHPLVKKALRIFRGKIVEVKKVASEG</sequence>
<proteinExistence type="inferred from homology"/>
<protein>
    <recommendedName>
        <fullName evidence="11">DNA polymerase III subunit gamma/tau</fullName>
        <ecNumber evidence="11">2.7.7.7</ecNumber>
    </recommendedName>
</protein>
<dbReference type="Gene3D" id="1.10.8.60">
    <property type="match status" value="1"/>
</dbReference>